<dbReference type="EMBL" id="GBXM01018443">
    <property type="protein sequence ID" value="JAH90134.1"/>
    <property type="molecule type" value="Transcribed_RNA"/>
</dbReference>
<name>A0A0E9WIA7_ANGAN</name>
<organism evidence="1">
    <name type="scientific">Anguilla anguilla</name>
    <name type="common">European freshwater eel</name>
    <name type="synonym">Muraena anguilla</name>
    <dbReference type="NCBI Taxonomy" id="7936"/>
    <lineage>
        <taxon>Eukaryota</taxon>
        <taxon>Metazoa</taxon>
        <taxon>Chordata</taxon>
        <taxon>Craniata</taxon>
        <taxon>Vertebrata</taxon>
        <taxon>Euteleostomi</taxon>
        <taxon>Actinopterygii</taxon>
        <taxon>Neopterygii</taxon>
        <taxon>Teleostei</taxon>
        <taxon>Anguilliformes</taxon>
        <taxon>Anguillidae</taxon>
        <taxon>Anguilla</taxon>
    </lineage>
</organism>
<protein>
    <submittedName>
        <fullName evidence="1">Uncharacterized protein</fullName>
    </submittedName>
</protein>
<reference evidence="1" key="2">
    <citation type="journal article" date="2015" name="Fish Shellfish Immunol.">
        <title>Early steps in the European eel (Anguilla anguilla)-Vibrio vulnificus interaction in the gills: Role of the RtxA13 toxin.</title>
        <authorList>
            <person name="Callol A."/>
            <person name="Pajuelo D."/>
            <person name="Ebbesson L."/>
            <person name="Teles M."/>
            <person name="MacKenzie S."/>
            <person name="Amaro C."/>
        </authorList>
    </citation>
    <scope>NUCLEOTIDE SEQUENCE</scope>
</reference>
<evidence type="ECO:0000313" key="1">
    <source>
        <dbReference type="EMBL" id="JAH90134.1"/>
    </source>
</evidence>
<sequence>MEDAKLALSERSGFEDLPNLSLSVLHTYGTAIPHTCELTSCCMHQLPVQSSGPERTRNARCRQQKLFVCSPADTKDMLFTALSVRARVLSTHCGIFDDSRELIFILSCTPAFTSVAFLDPPHERLCK</sequence>
<dbReference type="AlphaFoldDB" id="A0A0E9WIA7"/>
<reference evidence="1" key="1">
    <citation type="submission" date="2014-11" db="EMBL/GenBank/DDBJ databases">
        <authorList>
            <person name="Amaro Gonzalez C."/>
        </authorList>
    </citation>
    <scope>NUCLEOTIDE SEQUENCE</scope>
</reference>
<proteinExistence type="predicted"/>
<accession>A0A0E9WIA7</accession>